<dbReference type="InterPro" id="IPR045518">
    <property type="entry name" value="2EXR"/>
</dbReference>
<organism evidence="2 3">
    <name type="scientific">Botryotinia convoluta</name>
    <dbReference type="NCBI Taxonomy" id="54673"/>
    <lineage>
        <taxon>Eukaryota</taxon>
        <taxon>Fungi</taxon>
        <taxon>Dikarya</taxon>
        <taxon>Ascomycota</taxon>
        <taxon>Pezizomycotina</taxon>
        <taxon>Leotiomycetes</taxon>
        <taxon>Helotiales</taxon>
        <taxon>Sclerotiniaceae</taxon>
        <taxon>Botryotinia</taxon>
    </lineage>
</organism>
<keyword evidence="3" id="KW-1185">Reference proteome</keyword>
<protein>
    <recommendedName>
        <fullName evidence="1">2EXR domain-containing protein</fullName>
    </recommendedName>
</protein>
<reference evidence="2 3" key="1">
    <citation type="submission" date="2017-12" db="EMBL/GenBank/DDBJ databases">
        <title>Comparative genomics of Botrytis spp.</title>
        <authorList>
            <person name="Valero-Jimenez C.A."/>
            <person name="Tapia P."/>
            <person name="Veloso J."/>
            <person name="Silva-Moreno E."/>
            <person name="Staats M."/>
            <person name="Valdes J.H."/>
            <person name="Van Kan J.A.L."/>
        </authorList>
    </citation>
    <scope>NUCLEOTIDE SEQUENCE [LARGE SCALE GENOMIC DNA]</scope>
    <source>
        <strain evidence="2 3">MUCL11595</strain>
    </source>
</reference>
<gene>
    <name evidence="2" type="ORF">BCON_0062g00400</name>
</gene>
<dbReference type="OrthoDB" id="3546385at2759"/>
<dbReference type="AlphaFoldDB" id="A0A4Z1IFA7"/>
<comment type="caution">
    <text evidence="2">The sequence shown here is derived from an EMBL/GenBank/DDBJ whole genome shotgun (WGS) entry which is preliminary data.</text>
</comment>
<dbReference type="Pfam" id="PF20150">
    <property type="entry name" value="2EXR"/>
    <property type="match status" value="1"/>
</dbReference>
<sequence>MAGASRIAVTGFPLFMNLAIELRSQICRDTLPDTIEPALYRHKYGCWRLLHLTESDPYGQYDPLDDTENIRLEFCHNMLDNVQIKTPLISVNHEAREIAVKWANTKGFVVKNIEGYPIFSCPFNPGRDILYIPPNKEVTFLMEPFDKLGEPDLANQDPLLRTFVKNFAITESTLRKHDRSFESFLGHIFDCFSPIGMVVIVIDTPPGVRFADRDLNLQERWELIKGGGYDWDNEKESWEFHGSKFSGKEGLYRLLEEKKDELKLELAYYDIPNFKIQVASAIRR</sequence>
<evidence type="ECO:0000313" key="2">
    <source>
        <dbReference type="EMBL" id="TGO57770.1"/>
    </source>
</evidence>
<name>A0A4Z1IFA7_9HELO</name>
<dbReference type="Proteomes" id="UP000297527">
    <property type="component" value="Unassembled WGS sequence"/>
</dbReference>
<dbReference type="EMBL" id="PQXN01000062">
    <property type="protein sequence ID" value="TGO57770.1"/>
    <property type="molecule type" value="Genomic_DNA"/>
</dbReference>
<accession>A0A4Z1IFA7</accession>
<evidence type="ECO:0000259" key="1">
    <source>
        <dbReference type="Pfam" id="PF20150"/>
    </source>
</evidence>
<evidence type="ECO:0000313" key="3">
    <source>
        <dbReference type="Proteomes" id="UP000297527"/>
    </source>
</evidence>
<feature type="domain" description="2EXR" evidence="1">
    <location>
        <begin position="12"/>
        <end position="130"/>
    </location>
</feature>
<proteinExistence type="predicted"/>